<dbReference type="GO" id="GO:0043565">
    <property type="term" value="F:sequence-specific DNA binding"/>
    <property type="evidence" value="ECO:0007669"/>
    <property type="project" value="InterPro"/>
</dbReference>
<comment type="caution">
    <text evidence="4">The sequence shown here is derived from an EMBL/GenBank/DDBJ whole genome shotgun (WGS) entry which is preliminary data.</text>
</comment>
<dbReference type="Pfam" id="PF12833">
    <property type="entry name" value="HTH_18"/>
    <property type="match status" value="1"/>
</dbReference>
<dbReference type="PROSITE" id="PS01124">
    <property type="entry name" value="HTH_ARAC_FAMILY_2"/>
    <property type="match status" value="1"/>
</dbReference>
<dbReference type="PANTHER" id="PTHR46796">
    <property type="entry name" value="HTH-TYPE TRANSCRIPTIONAL ACTIVATOR RHAS-RELATED"/>
    <property type="match status" value="1"/>
</dbReference>
<keyword evidence="1" id="KW-0805">Transcription regulation</keyword>
<proteinExistence type="predicted"/>
<dbReference type="InterPro" id="IPR050204">
    <property type="entry name" value="AraC_XylS_family_regulators"/>
</dbReference>
<protein>
    <submittedName>
        <fullName evidence="4">AraC family transcriptional regulator</fullName>
    </submittedName>
</protein>
<evidence type="ECO:0000313" key="5">
    <source>
        <dbReference type="Proteomes" id="UP000481876"/>
    </source>
</evidence>
<dbReference type="PANTHER" id="PTHR46796:SF12">
    <property type="entry name" value="HTH-TYPE DNA-BINDING TRANSCRIPTIONAL ACTIVATOR EUTR"/>
    <property type="match status" value="1"/>
</dbReference>
<organism evidence="4 5">
    <name type="scientific">Brucella anthropi</name>
    <name type="common">Ochrobactrum anthropi</name>
    <dbReference type="NCBI Taxonomy" id="529"/>
    <lineage>
        <taxon>Bacteria</taxon>
        <taxon>Pseudomonadati</taxon>
        <taxon>Pseudomonadota</taxon>
        <taxon>Alphaproteobacteria</taxon>
        <taxon>Hyphomicrobiales</taxon>
        <taxon>Brucellaceae</taxon>
        <taxon>Brucella/Ochrobactrum group</taxon>
        <taxon>Brucella</taxon>
    </lineage>
</organism>
<dbReference type="InterPro" id="IPR018062">
    <property type="entry name" value="HTH_AraC-typ_CS"/>
</dbReference>
<evidence type="ECO:0000313" key="4">
    <source>
        <dbReference type="EMBL" id="KAB2772372.1"/>
    </source>
</evidence>
<accession>A0A011UF47</accession>
<dbReference type="InterPro" id="IPR035418">
    <property type="entry name" value="AraC-bd_2"/>
</dbReference>
<dbReference type="SUPFAM" id="SSF46689">
    <property type="entry name" value="Homeodomain-like"/>
    <property type="match status" value="1"/>
</dbReference>
<dbReference type="InterPro" id="IPR018060">
    <property type="entry name" value="HTH_AraC"/>
</dbReference>
<dbReference type="SMART" id="SM00342">
    <property type="entry name" value="HTH_ARAC"/>
    <property type="match status" value="1"/>
</dbReference>
<keyword evidence="2" id="KW-0238">DNA-binding</keyword>
<dbReference type="Gene3D" id="1.10.10.60">
    <property type="entry name" value="Homeodomain-like"/>
    <property type="match status" value="1"/>
</dbReference>
<dbReference type="PROSITE" id="PS00041">
    <property type="entry name" value="HTH_ARAC_FAMILY_1"/>
    <property type="match status" value="1"/>
</dbReference>
<dbReference type="Pfam" id="PF14525">
    <property type="entry name" value="AraC_binding_2"/>
    <property type="match status" value="1"/>
</dbReference>
<dbReference type="InterPro" id="IPR009057">
    <property type="entry name" value="Homeodomain-like_sf"/>
</dbReference>
<dbReference type="AlphaFoldDB" id="A0A011UF47"/>
<keyword evidence="3" id="KW-0804">Transcription</keyword>
<gene>
    <name evidence="4" type="ORF">F9L04_06505</name>
</gene>
<sequence length="318" mass="35962">MPTTSYMHRLSPSIDSFQDTMSGLLRPCRISKKSSRTYRTEISHGRMRPFGLTAIRIGGHARIEVEAHNDMTLLQVPLQGIFVSRDRRGDELLYQSGMNAQLVDAHSAIDLEFHPSTRMLIFSLNDTQIDILGGKEFIEQFTHNKRVVSFDTLVGHAFYQLAHFVINEIEKDKEAFFHGGLSERLEDSLMASLAAALDTQPRARPLTSAVPSYVQRAEKFMLDNLDKQLTLQELVDATGTSARTLHRTFRSVRGNTPLGVFKNMRLDKVHAELVRGHAGPGDITRIAMAWAFNHMGLFSADYRQRFGYLPSETVRRAQ</sequence>
<dbReference type="EMBL" id="WBWS01000005">
    <property type="protein sequence ID" value="KAB2772372.1"/>
    <property type="molecule type" value="Genomic_DNA"/>
</dbReference>
<dbReference type="GO" id="GO:0003700">
    <property type="term" value="F:DNA-binding transcription factor activity"/>
    <property type="evidence" value="ECO:0007669"/>
    <property type="project" value="InterPro"/>
</dbReference>
<dbReference type="RefSeq" id="WP_029926696.1">
    <property type="nucleotide sequence ID" value="NZ_CP103346.1"/>
</dbReference>
<dbReference type="Proteomes" id="UP000481876">
    <property type="component" value="Unassembled WGS sequence"/>
</dbReference>
<name>A0A011UF47_BRUAN</name>
<evidence type="ECO:0000256" key="1">
    <source>
        <dbReference type="ARBA" id="ARBA00023015"/>
    </source>
</evidence>
<evidence type="ECO:0000256" key="3">
    <source>
        <dbReference type="ARBA" id="ARBA00023163"/>
    </source>
</evidence>
<reference evidence="4 5" key="1">
    <citation type="submission" date="2019-09" db="EMBL/GenBank/DDBJ databases">
        <title>Taxonomic organization of the family Brucellaceae based on a phylogenomic approach.</title>
        <authorList>
            <person name="Leclercq S."/>
            <person name="Cloeckaert A."/>
            <person name="Zygmunt M.S."/>
        </authorList>
    </citation>
    <scope>NUCLEOTIDE SEQUENCE [LARGE SCALE GENOMIC DNA]</scope>
    <source>
        <strain evidence="4 5">LMG 3313</strain>
    </source>
</reference>
<evidence type="ECO:0000256" key="2">
    <source>
        <dbReference type="ARBA" id="ARBA00023125"/>
    </source>
</evidence>